<reference evidence="1" key="1">
    <citation type="submission" date="2018-05" db="EMBL/GenBank/DDBJ databases">
        <authorList>
            <person name="Lanie J.A."/>
            <person name="Ng W.-L."/>
            <person name="Kazmierczak K.M."/>
            <person name="Andrzejewski T.M."/>
            <person name="Davidsen T.M."/>
            <person name="Wayne K.J."/>
            <person name="Tettelin H."/>
            <person name="Glass J.I."/>
            <person name="Rusch D."/>
            <person name="Podicherti R."/>
            <person name="Tsui H.-C.T."/>
            <person name="Winkler M.E."/>
        </authorList>
    </citation>
    <scope>NUCLEOTIDE SEQUENCE</scope>
</reference>
<dbReference type="InterPro" id="IPR007788">
    <property type="entry name" value="QCT"/>
</dbReference>
<name>A0A382JGX2_9ZZZZ</name>
<protein>
    <submittedName>
        <fullName evidence="1">Uncharacterized protein</fullName>
    </submittedName>
</protein>
<organism evidence="1">
    <name type="scientific">marine metagenome</name>
    <dbReference type="NCBI Taxonomy" id="408172"/>
    <lineage>
        <taxon>unclassified sequences</taxon>
        <taxon>metagenomes</taxon>
        <taxon>ecological metagenomes</taxon>
    </lineage>
</organism>
<dbReference type="PANTHER" id="PTHR31270:SF1">
    <property type="entry name" value="GLUTAMINYL-PEPTIDE CYCLOTRANSFERASE"/>
    <property type="match status" value="1"/>
</dbReference>
<dbReference type="PANTHER" id="PTHR31270">
    <property type="entry name" value="GLUTAMINYL-PEPTIDE CYCLOTRANSFERASE"/>
    <property type="match status" value="1"/>
</dbReference>
<dbReference type="GO" id="GO:0016603">
    <property type="term" value="F:glutaminyl-peptide cyclotransferase activity"/>
    <property type="evidence" value="ECO:0007669"/>
    <property type="project" value="InterPro"/>
</dbReference>
<dbReference type="AlphaFoldDB" id="A0A382JGX2"/>
<proteinExistence type="predicted"/>
<evidence type="ECO:0000313" key="1">
    <source>
        <dbReference type="EMBL" id="SVC11086.1"/>
    </source>
</evidence>
<dbReference type="EMBL" id="UINC01074161">
    <property type="protein sequence ID" value="SVC11086.1"/>
    <property type="molecule type" value="Genomic_DNA"/>
</dbReference>
<feature type="non-terminal residue" evidence="1">
    <location>
        <position position="114"/>
    </location>
</feature>
<accession>A0A382JGX2</accession>
<dbReference type="Pfam" id="PF05096">
    <property type="entry name" value="Glu_cyclase_2"/>
    <property type="match status" value="1"/>
</dbReference>
<gene>
    <name evidence="1" type="ORF">METZ01_LOCUS263940</name>
</gene>
<sequence>MKSLTRNWQTYVGFSFKSLAIISLLLLVMFVSSFTDCSKVPTAVDVASSALKSVPAYTYKIVNTYVHDHRGFTQGLVFEGGFLYEGTGLRAQSSLRRVALETGAILQLHRLPDH</sequence>